<dbReference type="Proteomes" id="UP000294887">
    <property type="component" value="Unassembled WGS sequence"/>
</dbReference>
<sequence>MKCYNHHNHDAVGVCKSCLKGICTECATDIGGGITCSDECATNAKDSIALLKSTVASQKDFKKGGGYVAPIFFLLMGLGFIGFSLYKEGFGEFGYLFGGLFTLFGIAIAFLNYRHVKRQR</sequence>
<name>A0A4R1FD83_9GAMM</name>
<organism evidence="2 3">
    <name type="scientific">Cocleimonas flava</name>
    <dbReference type="NCBI Taxonomy" id="634765"/>
    <lineage>
        <taxon>Bacteria</taxon>
        <taxon>Pseudomonadati</taxon>
        <taxon>Pseudomonadota</taxon>
        <taxon>Gammaproteobacteria</taxon>
        <taxon>Thiotrichales</taxon>
        <taxon>Thiotrichaceae</taxon>
        <taxon>Cocleimonas</taxon>
    </lineage>
</organism>
<protein>
    <recommendedName>
        <fullName evidence="4">B box-type domain-containing protein</fullName>
    </recommendedName>
</protein>
<gene>
    <name evidence="2" type="ORF">EV695_0650</name>
</gene>
<dbReference type="AlphaFoldDB" id="A0A4R1FD83"/>
<comment type="caution">
    <text evidence="2">The sequence shown here is derived from an EMBL/GenBank/DDBJ whole genome shotgun (WGS) entry which is preliminary data.</text>
</comment>
<keyword evidence="1" id="KW-0812">Transmembrane</keyword>
<keyword evidence="1" id="KW-0472">Membrane</keyword>
<feature type="transmembrane region" description="Helical" evidence="1">
    <location>
        <begin position="93"/>
        <end position="113"/>
    </location>
</feature>
<accession>A0A4R1FD83</accession>
<dbReference type="RefSeq" id="WP_131904465.1">
    <property type="nucleotide sequence ID" value="NZ_BAAAFU010000008.1"/>
</dbReference>
<keyword evidence="1" id="KW-1133">Transmembrane helix</keyword>
<dbReference type="OrthoDB" id="8820575at2"/>
<reference evidence="2 3" key="1">
    <citation type="submission" date="2019-03" db="EMBL/GenBank/DDBJ databases">
        <title>Genomic Encyclopedia of Type Strains, Phase IV (KMG-IV): sequencing the most valuable type-strain genomes for metagenomic binning, comparative biology and taxonomic classification.</title>
        <authorList>
            <person name="Goeker M."/>
        </authorList>
    </citation>
    <scope>NUCLEOTIDE SEQUENCE [LARGE SCALE GENOMIC DNA]</scope>
    <source>
        <strain evidence="2 3">DSM 24830</strain>
    </source>
</reference>
<evidence type="ECO:0008006" key="4">
    <source>
        <dbReference type="Google" id="ProtNLM"/>
    </source>
</evidence>
<feature type="transmembrane region" description="Helical" evidence="1">
    <location>
        <begin position="67"/>
        <end position="87"/>
    </location>
</feature>
<evidence type="ECO:0000313" key="2">
    <source>
        <dbReference type="EMBL" id="TCJ88791.1"/>
    </source>
</evidence>
<evidence type="ECO:0000313" key="3">
    <source>
        <dbReference type="Proteomes" id="UP000294887"/>
    </source>
</evidence>
<proteinExistence type="predicted"/>
<evidence type="ECO:0000256" key="1">
    <source>
        <dbReference type="SAM" id="Phobius"/>
    </source>
</evidence>
<dbReference type="EMBL" id="SMFQ01000002">
    <property type="protein sequence ID" value="TCJ88791.1"/>
    <property type="molecule type" value="Genomic_DNA"/>
</dbReference>
<keyword evidence="3" id="KW-1185">Reference proteome</keyword>